<reference evidence="1 2" key="1">
    <citation type="journal article" date="2023" name="Nucleic Acids Res.">
        <title>The hologenome of Daphnia magna reveals possible DNA methylation and microbiome-mediated evolution of the host genome.</title>
        <authorList>
            <person name="Chaturvedi A."/>
            <person name="Li X."/>
            <person name="Dhandapani V."/>
            <person name="Marshall H."/>
            <person name="Kissane S."/>
            <person name="Cuenca-Cambronero M."/>
            <person name="Asole G."/>
            <person name="Calvet F."/>
            <person name="Ruiz-Romero M."/>
            <person name="Marangio P."/>
            <person name="Guigo R."/>
            <person name="Rago D."/>
            <person name="Mirbahai L."/>
            <person name="Eastwood N."/>
            <person name="Colbourne J.K."/>
            <person name="Zhou J."/>
            <person name="Mallon E."/>
            <person name="Orsini L."/>
        </authorList>
    </citation>
    <scope>NUCLEOTIDE SEQUENCE [LARGE SCALE GENOMIC DNA]</scope>
    <source>
        <strain evidence="1">LRV0_1</strain>
    </source>
</reference>
<dbReference type="EMBL" id="JAOYFB010000036">
    <property type="protein sequence ID" value="KAK4021448.1"/>
    <property type="molecule type" value="Genomic_DNA"/>
</dbReference>
<accession>A0ABR0A8Q3</accession>
<gene>
    <name evidence="1" type="ORF">OUZ56_003364</name>
</gene>
<evidence type="ECO:0000313" key="2">
    <source>
        <dbReference type="Proteomes" id="UP001234178"/>
    </source>
</evidence>
<organism evidence="1 2">
    <name type="scientific">Daphnia magna</name>
    <dbReference type="NCBI Taxonomy" id="35525"/>
    <lineage>
        <taxon>Eukaryota</taxon>
        <taxon>Metazoa</taxon>
        <taxon>Ecdysozoa</taxon>
        <taxon>Arthropoda</taxon>
        <taxon>Crustacea</taxon>
        <taxon>Branchiopoda</taxon>
        <taxon>Diplostraca</taxon>
        <taxon>Cladocera</taxon>
        <taxon>Anomopoda</taxon>
        <taxon>Daphniidae</taxon>
        <taxon>Daphnia</taxon>
    </lineage>
</organism>
<evidence type="ECO:0008006" key="3">
    <source>
        <dbReference type="Google" id="ProtNLM"/>
    </source>
</evidence>
<dbReference type="Proteomes" id="UP001234178">
    <property type="component" value="Unassembled WGS sequence"/>
</dbReference>
<sequence>MVRVLATMLRAIKKFKGKENPESPVATVRHRGRKLKFPGLTTNETREATLELYKEAQATHYGAVVKSFRAGKTEVPHELRKLGLIWDKKDEIIGCRGRHLNWMEYNKKAALILLPAEHFITRRLIEQTHLRLKHTGFGNHDGGTQNRFLDSEDASSHQKRDKSRFCVPFVVESPANSGDKTKCCSWPKFNEPCVQPWTLNGLELGLPTVRRLKNVHFGSHLFQSAHEIRHTHWML</sequence>
<proteinExistence type="predicted"/>
<name>A0ABR0A8Q3_9CRUS</name>
<keyword evidence="2" id="KW-1185">Reference proteome</keyword>
<protein>
    <recommendedName>
        <fullName evidence="3">Integrase zinc-binding domain-containing protein</fullName>
    </recommendedName>
</protein>
<comment type="caution">
    <text evidence="1">The sequence shown here is derived from an EMBL/GenBank/DDBJ whole genome shotgun (WGS) entry which is preliminary data.</text>
</comment>
<evidence type="ECO:0000313" key="1">
    <source>
        <dbReference type="EMBL" id="KAK4021448.1"/>
    </source>
</evidence>